<dbReference type="PANTHER" id="PTHR30143:SF0">
    <property type="entry name" value="2-KETO-4-PENTENOATE HYDRATASE"/>
    <property type="match status" value="1"/>
</dbReference>
<dbReference type="InterPro" id="IPR011234">
    <property type="entry name" value="Fumarylacetoacetase-like_C"/>
</dbReference>
<evidence type="ECO:0000259" key="2">
    <source>
        <dbReference type="Pfam" id="PF01557"/>
    </source>
</evidence>
<dbReference type="Pfam" id="PF01557">
    <property type="entry name" value="FAA_hydrolase"/>
    <property type="match status" value="1"/>
</dbReference>
<evidence type="ECO:0000313" key="3">
    <source>
        <dbReference type="EMBL" id="RDW18888.1"/>
    </source>
</evidence>
<dbReference type="PANTHER" id="PTHR30143">
    <property type="entry name" value="ACID HYDRATASE"/>
    <property type="match status" value="1"/>
</dbReference>
<keyword evidence="4" id="KW-1185">Reference proteome</keyword>
<accession>A0A3D8PUE9</accession>
<name>A0A3D8PUE9_9BACI</name>
<proteinExistence type="predicted"/>
<keyword evidence="1" id="KW-0456">Lyase</keyword>
<dbReference type="InterPro" id="IPR036663">
    <property type="entry name" value="Fumarylacetoacetase_C_sf"/>
</dbReference>
<dbReference type="Proteomes" id="UP000256520">
    <property type="component" value="Unassembled WGS sequence"/>
</dbReference>
<dbReference type="InterPro" id="IPR050772">
    <property type="entry name" value="Hydratase-Decarb/MhpD_sf"/>
</dbReference>
<dbReference type="Gene3D" id="3.90.850.10">
    <property type="entry name" value="Fumarylacetoacetase-like, C-terminal domain"/>
    <property type="match status" value="1"/>
</dbReference>
<organism evidence="3 4">
    <name type="scientific">Oceanobacillus chungangensis</name>
    <dbReference type="NCBI Taxonomy" id="1229152"/>
    <lineage>
        <taxon>Bacteria</taxon>
        <taxon>Bacillati</taxon>
        <taxon>Bacillota</taxon>
        <taxon>Bacilli</taxon>
        <taxon>Bacillales</taxon>
        <taxon>Bacillaceae</taxon>
        <taxon>Oceanobacillus</taxon>
    </lineage>
</organism>
<sequence length="265" mass="28390">MKTEYTPNTEGLAEHLASAWDKREGVQPVTVLNPDLSVDDAYQVQLHTIEEEVKKGQRITGKKIGLTSKAMQEMLGVGEPDYGHLLDKMHVENGGEISFSRVLQPKVEGEIAFILKDDLVGPNVTTMDVLAATEAVVPALEIVDSRIKDWKITLADTVADNASSGLYVLGDKAVKLTEIDIKQIGMTLYKNNVLQNTGVGAAALGDPAKCVAWLANKLSTYGITLKAGEVILSGALSAAIEGEPGDTFYAKFSDLGEVRVSFVGS</sequence>
<evidence type="ECO:0000256" key="1">
    <source>
        <dbReference type="ARBA" id="ARBA00023239"/>
    </source>
</evidence>
<feature type="domain" description="Fumarylacetoacetase-like C-terminal" evidence="2">
    <location>
        <begin position="91"/>
        <end position="260"/>
    </location>
</feature>
<dbReference type="SUPFAM" id="SSF56529">
    <property type="entry name" value="FAH"/>
    <property type="match status" value="1"/>
</dbReference>
<protein>
    <submittedName>
        <fullName evidence="3">2-keto-4-pentenoate hydratase</fullName>
    </submittedName>
</protein>
<dbReference type="EMBL" id="PIOD01000008">
    <property type="protein sequence ID" value="RDW18888.1"/>
    <property type="molecule type" value="Genomic_DNA"/>
</dbReference>
<dbReference type="AlphaFoldDB" id="A0A3D8PUE9"/>
<gene>
    <name evidence="3" type="ORF">CWR45_08720</name>
</gene>
<reference evidence="4" key="1">
    <citation type="submission" date="2017-11" db="EMBL/GenBank/DDBJ databases">
        <authorList>
            <person name="Zhu W."/>
        </authorList>
    </citation>
    <scope>NUCLEOTIDE SEQUENCE [LARGE SCALE GENOMIC DNA]</scope>
    <source>
        <strain evidence="4">CAU 1051</strain>
    </source>
</reference>
<dbReference type="RefSeq" id="WP_115749484.1">
    <property type="nucleotide sequence ID" value="NZ_PIOD01000008.1"/>
</dbReference>
<comment type="caution">
    <text evidence="3">The sequence shown here is derived from an EMBL/GenBank/DDBJ whole genome shotgun (WGS) entry which is preliminary data.</text>
</comment>
<dbReference type="OrthoDB" id="9792137at2"/>
<dbReference type="GO" id="GO:0005737">
    <property type="term" value="C:cytoplasm"/>
    <property type="evidence" value="ECO:0007669"/>
    <property type="project" value="TreeGrafter"/>
</dbReference>
<evidence type="ECO:0000313" key="4">
    <source>
        <dbReference type="Proteomes" id="UP000256520"/>
    </source>
</evidence>
<dbReference type="GO" id="GO:0008684">
    <property type="term" value="F:2-oxopent-4-enoate hydratase activity"/>
    <property type="evidence" value="ECO:0007669"/>
    <property type="project" value="TreeGrafter"/>
</dbReference>